<dbReference type="GO" id="GO:0031297">
    <property type="term" value="P:replication fork processing"/>
    <property type="evidence" value="ECO:0007669"/>
    <property type="project" value="TreeGrafter"/>
</dbReference>
<keyword evidence="3" id="KW-1185">Reference proteome</keyword>
<dbReference type="GO" id="GO:0003690">
    <property type="term" value="F:double-stranded DNA binding"/>
    <property type="evidence" value="ECO:0007669"/>
    <property type="project" value="TreeGrafter"/>
</dbReference>
<dbReference type="GO" id="GO:0046975">
    <property type="term" value="F:histone H3K36 methyltransferase activity"/>
    <property type="evidence" value="ECO:0007669"/>
    <property type="project" value="TreeGrafter"/>
</dbReference>
<accession>A0A4C1UL83</accession>
<dbReference type="GO" id="GO:0015074">
    <property type="term" value="P:DNA integration"/>
    <property type="evidence" value="ECO:0007669"/>
    <property type="project" value="TreeGrafter"/>
</dbReference>
<name>A0A4C1UL83_EUMVA</name>
<dbReference type="InterPro" id="IPR041426">
    <property type="entry name" value="Mos1_HTH"/>
</dbReference>
<keyword evidence="2" id="KW-0489">Methyltransferase</keyword>
<dbReference type="Pfam" id="PF17906">
    <property type="entry name" value="HTH_48"/>
    <property type="match status" value="1"/>
</dbReference>
<dbReference type="GO" id="GO:0000793">
    <property type="term" value="C:condensed chromosome"/>
    <property type="evidence" value="ECO:0007669"/>
    <property type="project" value="TreeGrafter"/>
</dbReference>
<organism evidence="2 3">
    <name type="scientific">Eumeta variegata</name>
    <name type="common">Bagworm moth</name>
    <name type="synonym">Eumeta japonica</name>
    <dbReference type="NCBI Taxonomy" id="151549"/>
    <lineage>
        <taxon>Eukaryota</taxon>
        <taxon>Metazoa</taxon>
        <taxon>Ecdysozoa</taxon>
        <taxon>Arthropoda</taxon>
        <taxon>Hexapoda</taxon>
        <taxon>Insecta</taxon>
        <taxon>Pterygota</taxon>
        <taxon>Neoptera</taxon>
        <taxon>Endopterygota</taxon>
        <taxon>Lepidoptera</taxon>
        <taxon>Glossata</taxon>
        <taxon>Ditrysia</taxon>
        <taxon>Tineoidea</taxon>
        <taxon>Psychidae</taxon>
        <taxon>Oiketicinae</taxon>
        <taxon>Eumeta</taxon>
    </lineage>
</organism>
<dbReference type="PANTHER" id="PTHR46060">
    <property type="entry name" value="MARINER MOS1 TRANSPOSASE-LIKE PROTEIN"/>
    <property type="match status" value="1"/>
</dbReference>
<dbReference type="GO" id="GO:0005634">
    <property type="term" value="C:nucleus"/>
    <property type="evidence" value="ECO:0007669"/>
    <property type="project" value="TreeGrafter"/>
</dbReference>
<reference evidence="2 3" key="1">
    <citation type="journal article" date="2019" name="Commun. Biol.">
        <title>The bagworm genome reveals a unique fibroin gene that provides high tensile strength.</title>
        <authorList>
            <person name="Kono N."/>
            <person name="Nakamura H."/>
            <person name="Ohtoshi R."/>
            <person name="Tomita M."/>
            <person name="Numata K."/>
            <person name="Arakawa K."/>
        </authorList>
    </citation>
    <scope>NUCLEOTIDE SEQUENCE [LARGE SCALE GENOMIC DNA]</scope>
</reference>
<dbReference type="Proteomes" id="UP000299102">
    <property type="component" value="Unassembled WGS sequence"/>
</dbReference>
<dbReference type="Gene3D" id="1.10.10.1450">
    <property type="match status" value="1"/>
</dbReference>
<dbReference type="GO" id="GO:0042800">
    <property type="term" value="F:histone H3K4 methyltransferase activity"/>
    <property type="evidence" value="ECO:0007669"/>
    <property type="project" value="TreeGrafter"/>
</dbReference>
<dbReference type="GO" id="GO:0003697">
    <property type="term" value="F:single-stranded DNA binding"/>
    <property type="evidence" value="ECO:0007669"/>
    <property type="project" value="TreeGrafter"/>
</dbReference>
<proteinExistence type="predicted"/>
<gene>
    <name evidence="2" type="primary">SETMAR</name>
    <name evidence="2" type="ORF">EVAR_77247_1</name>
</gene>
<dbReference type="PANTHER" id="PTHR46060:SF2">
    <property type="entry name" value="HISTONE-LYSINE N-METHYLTRANSFERASE SETMAR"/>
    <property type="match status" value="1"/>
</dbReference>
<dbReference type="EMBL" id="BGZK01000191">
    <property type="protein sequence ID" value="GBP27233.1"/>
    <property type="molecule type" value="Genomic_DNA"/>
</dbReference>
<protein>
    <submittedName>
        <fullName evidence="2">Histone-lysine N-methyltransferase SETMAR</fullName>
    </submittedName>
</protein>
<evidence type="ECO:0000313" key="2">
    <source>
        <dbReference type="EMBL" id="GBP27233.1"/>
    </source>
</evidence>
<sequence>MKFYYKKGKNATQAAKKICDLFGPNAVSVRVGQNWLKGFQSDHFDAKVEPRSGRPVMEKLDAVLGKIEHDRHISLHEIAEELGIDHKTVVTYLKKV</sequence>
<dbReference type="GO" id="GO:0032259">
    <property type="term" value="P:methylation"/>
    <property type="evidence" value="ECO:0007669"/>
    <property type="project" value="UniProtKB-KW"/>
</dbReference>
<dbReference type="GO" id="GO:0006303">
    <property type="term" value="P:double-strand break repair via nonhomologous end joining"/>
    <property type="evidence" value="ECO:0007669"/>
    <property type="project" value="TreeGrafter"/>
</dbReference>
<feature type="domain" description="Mos1 transposase HTH" evidence="1">
    <location>
        <begin position="3"/>
        <end position="41"/>
    </location>
</feature>
<evidence type="ECO:0000259" key="1">
    <source>
        <dbReference type="Pfam" id="PF17906"/>
    </source>
</evidence>
<evidence type="ECO:0000313" key="3">
    <source>
        <dbReference type="Proteomes" id="UP000299102"/>
    </source>
</evidence>
<dbReference type="GO" id="GO:0000729">
    <property type="term" value="P:DNA double-strand break processing"/>
    <property type="evidence" value="ECO:0007669"/>
    <property type="project" value="TreeGrafter"/>
</dbReference>
<dbReference type="GO" id="GO:0035861">
    <property type="term" value="C:site of double-strand break"/>
    <property type="evidence" value="ECO:0007669"/>
    <property type="project" value="TreeGrafter"/>
</dbReference>
<dbReference type="GO" id="GO:0044774">
    <property type="term" value="P:mitotic DNA integrity checkpoint signaling"/>
    <property type="evidence" value="ECO:0007669"/>
    <property type="project" value="TreeGrafter"/>
</dbReference>
<keyword evidence="2" id="KW-0808">Transferase</keyword>
<dbReference type="InterPro" id="IPR052709">
    <property type="entry name" value="Transposase-MT_Hybrid"/>
</dbReference>
<comment type="caution">
    <text evidence="2">The sequence shown here is derived from an EMBL/GenBank/DDBJ whole genome shotgun (WGS) entry which is preliminary data.</text>
</comment>
<dbReference type="OrthoDB" id="8056049at2759"/>
<dbReference type="GO" id="GO:0044547">
    <property type="term" value="F:DNA topoisomerase binding"/>
    <property type="evidence" value="ECO:0007669"/>
    <property type="project" value="TreeGrafter"/>
</dbReference>
<dbReference type="AlphaFoldDB" id="A0A4C1UL83"/>
<dbReference type="GO" id="GO:0000014">
    <property type="term" value="F:single-stranded DNA endodeoxyribonuclease activity"/>
    <property type="evidence" value="ECO:0007669"/>
    <property type="project" value="TreeGrafter"/>
</dbReference>